<keyword evidence="2" id="KW-1185">Reference proteome</keyword>
<organism evidence="1 2">
    <name type="scientific">[Emmonsia] crescens</name>
    <dbReference type="NCBI Taxonomy" id="73230"/>
    <lineage>
        <taxon>Eukaryota</taxon>
        <taxon>Fungi</taxon>
        <taxon>Dikarya</taxon>
        <taxon>Ascomycota</taxon>
        <taxon>Pezizomycotina</taxon>
        <taxon>Eurotiomycetes</taxon>
        <taxon>Eurotiomycetidae</taxon>
        <taxon>Onygenales</taxon>
        <taxon>Ajellomycetaceae</taxon>
        <taxon>Emergomyces</taxon>
    </lineage>
</organism>
<evidence type="ECO:0000313" key="2">
    <source>
        <dbReference type="Proteomes" id="UP000226031"/>
    </source>
</evidence>
<name>A0A2B7ZLN9_9EURO</name>
<dbReference type="Proteomes" id="UP000226031">
    <property type="component" value="Unassembled WGS sequence"/>
</dbReference>
<dbReference type="EMBL" id="PDND01000044">
    <property type="protein sequence ID" value="PGH34271.1"/>
    <property type="molecule type" value="Genomic_DNA"/>
</dbReference>
<sequence>MAHIRSISHMAVFGYTREGLMLSTQFHDKEFVTYPQTQRPKSLSLETVLGGFSSWEAQGQSVRKPS</sequence>
<reference evidence="1 2" key="1">
    <citation type="submission" date="2017-10" db="EMBL/GenBank/DDBJ databases">
        <title>Comparative genomics in systemic dimorphic fungi from Ajellomycetaceae.</title>
        <authorList>
            <person name="Munoz J.F."/>
            <person name="Mcewen J.G."/>
            <person name="Clay O.K."/>
            <person name="Cuomo C.A."/>
        </authorList>
    </citation>
    <scope>NUCLEOTIDE SEQUENCE [LARGE SCALE GENOMIC DNA]</scope>
    <source>
        <strain evidence="1 2">UAMH4076</strain>
    </source>
</reference>
<proteinExistence type="predicted"/>
<dbReference type="AlphaFoldDB" id="A0A2B7ZLN9"/>
<evidence type="ECO:0000313" key="1">
    <source>
        <dbReference type="EMBL" id="PGH34271.1"/>
    </source>
</evidence>
<comment type="caution">
    <text evidence="1">The sequence shown here is derived from an EMBL/GenBank/DDBJ whole genome shotgun (WGS) entry which is preliminary data.</text>
</comment>
<protein>
    <submittedName>
        <fullName evidence="1">Uncharacterized protein</fullName>
    </submittedName>
</protein>
<accession>A0A2B7ZLN9</accession>
<gene>
    <name evidence="1" type="ORF">GX50_02948</name>
</gene>